<sequence>MSRSRFLFSRHPLTSAVLSGLFLASASTVALAQESKSAATNLDRVTVTGSLIPQTQIENQTPVLTISAEAIQARGFSSVAEVLQQSSLTTGGLQGGQTSASFTQGAEAAGMFGLNPGYTKYLINGRPMLSYPALYNGSDAFNNISGIPIDIVDRIEVLPGGQSSLYGSDAIAGVVNIILKERMDGGTLNVRGGAYSDGGGASFRVSAANGFNSRDDRFRALVNVQYEKTNPIWGYQRDITTQNNPRGYTRQLPSNDFLVFDAETDDFLMMDPNNCAGVAGQFDGTTILGTRRAGQSCGSAFGAGYKTIKNSKESSQFYSSLTYDVNDNLQLFGDVLYSYETVKYNTGAGYNYWGTDISMGPFFDQSSGRYLGLQRVFAPEDIGGGGYRDIMNTDRSKSYQVTFGARGSIGSNWDYEASITRGEYKLNERGYARWNDPINNWFADNVLGPVLGETDDGYNIYNPNWGAFYSRLPDGAFQSFTGFTTSRSRTWQTQTRAQLTNSSLFKLPGGDAGFAAVVEGGSEGWDYTPDVRLTDGTVFGTTSVAGNGHRSNYAVTGELRLPLHDMLTVTASGRYDNFKIAGNTVDKPTYSIGVEFRPFESLLVRGKYGTAFRAPSLPDAFQGKSGYYANGSKDYYRCGQLGFDPSNTVDCRYGSVSVFGTQSGNPSLKPITADVWNAGLVWAPINNLSVSLDYYNWKIKNEVNTLSSDQLLLAEYYCRNGLTNTAGATCDEVANWVTRDATGALEEIYTPKLNVARQNLEALTASFKYVQDIGRFGSLQFASNYTNMLKRELQPQLNDPFLDLLGNPYAMWVYDSYAKVRADGSIGWALDKFTTTLYFNYIGRTPNYMSYLGRGYDFVDPTSGYKAGKWGSYTTYNLSVSYRAMDNLTFSLMVNNLFNKVPDNQQHSYAGNIDVPYNNSLYNAYGRAIYVQAQYDFGRK</sequence>
<dbReference type="RefSeq" id="WP_057501225.1">
    <property type="nucleotide sequence ID" value="NZ_CP056088.1"/>
</dbReference>
<proteinExistence type="inferred from homology"/>
<evidence type="ECO:0000256" key="4">
    <source>
        <dbReference type="ARBA" id="ARBA00022692"/>
    </source>
</evidence>
<evidence type="ECO:0000256" key="1">
    <source>
        <dbReference type="ARBA" id="ARBA00004571"/>
    </source>
</evidence>
<dbReference type="InterPro" id="IPR039426">
    <property type="entry name" value="TonB-dep_rcpt-like"/>
</dbReference>
<accession>A0AAI9CD70</accession>
<evidence type="ECO:0000256" key="2">
    <source>
        <dbReference type="ARBA" id="ARBA00022448"/>
    </source>
</evidence>
<keyword evidence="2 8" id="KW-0813">Transport</keyword>
<evidence type="ECO:0000256" key="3">
    <source>
        <dbReference type="ARBA" id="ARBA00022452"/>
    </source>
</evidence>
<dbReference type="PANTHER" id="PTHR47234">
    <property type="match status" value="1"/>
</dbReference>
<name>A0AAI9CD70_STEMA</name>
<keyword evidence="4 8" id="KW-0812">Transmembrane</keyword>
<evidence type="ECO:0000313" key="13">
    <source>
        <dbReference type="EMBL" id="EKT4442521.1"/>
    </source>
</evidence>
<dbReference type="InterPro" id="IPR037066">
    <property type="entry name" value="Plug_dom_sf"/>
</dbReference>
<dbReference type="Pfam" id="PF00593">
    <property type="entry name" value="TonB_dep_Rec_b-barrel"/>
    <property type="match status" value="1"/>
</dbReference>
<dbReference type="InterPro" id="IPR036942">
    <property type="entry name" value="Beta-barrel_TonB_sf"/>
</dbReference>
<comment type="subcellular location">
    <subcellularLocation>
        <location evidence="1 8">Cell outer membrane</location>
        <topology evidence="1 8">Multi-pass membrane protein</topology>
    </subcellularLocation>
</comment>
<dbReference type="Proteomes" id="UP001214521">
    <property type="component" value="Unassembled WGS sequence"/>
</dbReference>
<evidence type="ECO:0000259" key="12">
    <source>
        <dbReference type="Pfam" id="PF07715"/>
    </source>
</evidence>
<keyword evidence="3 8" id="KW-1134">Transmembrane beta strand</keyword>
<gene>
    <name evidence="13" type="ORF">QEK83_003204</name>
</gene>
<evidence type="ECO:0000256" key="10">
    <source>
        <dbReference type="SAM" id="SignalP"/>
    </source>
</evidence>
<dbReference type="PANTHER" id="PTHR47234:SF1">
    <property type="entry name" value="TONB-DEPENDENT RECEPTOR"/>
    <property type="match status" value="1"/>
</dbReference>
<evidence type="ECO:0000313" key="14">
    <source>
        <dbReference type="Proteomes" id="UP001214521"/>
    </source>
</evidence>
<evidence type="ECO:0000256" key="8">
    <source>
        <dbReference type="PROSITE-ProRule" id="PRU01360"/>
    </source>
</evidence>
<keyword evidence="5 9" id="KW-0798">TonB box</keyword>
<organism evidence="13 14">
    <name type="scientific">Stenotrophomonas maltophilia</name>
    <name type="common">Pseudomonas maltophilia</name>
    <name type="synonym">Xanthomonas maltophilia</name>
    <dbReference type="NCBI Taxonomy" id="40324"/>
    <lineage>
        <taxon>Bacteria</taxon>
        <taxon>Pseudomonadati</taxon>
        <taxon>Pseudomonadota</taxon>
        <taxon>Gammaproteobacteria</taxon>
        <taxon>Lysobacterales</taxon>
        <taxon>Lysobacteraceae</taxon>
        <taxon>Stenotrophomonas</taxon>
        <taxon>Stenotrophomonas maltophilia group</taxon>
    </lineage>
</organism>
<evidence type="ECO:0000256" key="5">
    <source>
        <dbReference type="ARBA" id="ARBA00023077"/>
    </source>
</evidence>
<dbReference type="Pfam" id="PF07715">
    <property type="entry name" value="Plug"/>
    <property type="match status" value="1"/>
</dbReference>
<dbReference type="SUPFAM" id="SSF56935">
    <property type="entry name" value="Porins"/>
    <property type="match status" value="1"/>
</dbReference>
<keyword evidence="13" id="KW-0675">Receptor</keyword>
<keyword evidence="6 8" id="KW-0472">Membrane</keyword>
<feature type="chain" id="PRO_5042530296" evidence="10">
    <location>
        <begin position="33"/>
        <end position="940"/>
    </location>
</feature>
<keyword evidence="7 8" id="KW-0998">Cell outer membrane</keyword>
<dbReference type="AlphaFoldDB" id="A0AAI9CD70"/>
<feature type="domain" description="TonB-dependent receptor-like beta-barrel" evidence="11">
    <location>
        <begin position="339"/>
        <end position="897"/>
    </location>
</feature>
<dbReference type="EMBL" id="ABLOMU010000043">
    <property type="protein sequence ID" value="EKT4442521.1"/>
    <property type="molecule type" value="Genomic_DNA"/>
</dbReference>
<dbReference type="InterPro" id="IPR012910">
    <property type="entry name" value="Plug_dom"/>
</dbReference>
<protein>
    <submittedName>
        <fullName evidence="13">TonB-dependent receptor</fullName>
    </submittedName>
</protein>
<evidence type="ECO:0000256" key="6">
    <source>
        <dbReference type="ARBA" id="ARBA00023136"/>
    </source>
</evidence>
<keyword evidence="10" id="KW-0732">Signal</keyword>
<evidence type="ECO:0000256" key="9">
    <source>
        <dbReference type="RuleBase" id="RU003357"/>
    </source>
</evidence>
<dbReference type="GO" id="GO:0009279">
    <property type="term" value="C:cell outer membrane"/>
    <property type="evidence" value="ECO:0007669"/>
    <property type="project" value="UniProtKB-SubCell"/>
</dbReference>
<comment type="caution">
    <text evidence="13">The sequence shown here is derived from an EMBL/GenBank/DDBJ whole genome shotgun (WGS) entry which is preliminary data.</text>
</comment>
<comment type="similarity">
    <text evidence="8 9">Belongs to the TonB-dependent receptor family.</text>
</comment>
<dbReference type="PROSITE" id="PS52016">
    <property type="entry name" value="TONB_DEPENDENT_REC_3"/>
    <property type="match status" value="1"/>
</dbReference>
<feature type="domain" description="TonB-dependent receptor plug" evidence="12">
    <location>
        <begin position="58"/>
        <end position="174"/>
    </location>
</feature>
<evidence type="ECO:0000259" key="11">
    <source>
        <dbReference type="Pfam" id="PF00593"/>
    </source>
</evidence>
<evidence type="ECO:0000256" key="7">
    <source>
        <dbReference type="ARBA" id="ARBA00023237"/>
    </source>
</evidence>
<dbReference type="Gene3D" id="2.40.170.20">
    <property type="entry name" value="TonB-dependent receptor, beta-barrel domain"/>
    <property type="match status" value="1"/>
</dbReference>
<reference evidence="13" key="1">
    <citation type="submission" date="2022-07" db="EMBL/GenBank/DDBJ databases">
        <authorList>
            <consortium name="Clinical and Environmental Microbiology Branch: Whole genome sequencing antimicrobial resistance pathogens in the healthcare setting"/>
        </authorList>
    </citation>
    <scope>NUCLEOTIDE SEQUENCE</scope>
    <source>
        <strain evidence="13">Stenotrophomonas_maltophilia_2021CK-00905</strain>
    </source>
</reference>
<dbReference type="Gene3D" id="2.170.130.10">
    <property type="entry name" value="TonB-dependent receptor, plug domain"/>
    <property type="match status" value="1"/>
</dbReference>
<dbReference type="InterPro" id="IPR000531">
    <property type="entry name" value="Beta-barrel_TonB"/>
</dbReference>
<feature type="signal peptide" evidence="10">
    <location>
        <begin position="1"/>
        <end position="32"/>
    </location>
</feature>